<evidence type="ECO:0000256" key="1">
    <source>
        <dbReference type="SAM" id="MobiDB-lite"/>
    </source>
</evidence>
<dbReference type="EMBL" id="JAAVMX010000004">
    <property type="protein sequence ID" value="KAF4509573.1"/>
    <property type="molecule type" value="Genomic_DNA"/>
</dbReference>
<sequence>MPRYPRSAASSRARRVSATDAIEAELQRSTPSSSWREGSSMALVDDTPPTNKGKKPLGDQDSMASASPEGSVNKRIMGSTEKARMASAAETSPMNKRKRPASDDDDETSNNGETEANSHKRIMSDAETIRMELRALRAELEEGTEWFRAQNERLRDDSETATPWYDDDI</sequence>
<accession>A0A8H4PSE2</accession>
<evidence type="ECO:0000313" key="2">
    <source>
        <dbReference type="EMBL" id="KAF4509573.1"/>
    </source>
</evidence>
<feature type="compositionally biased region" description="Low complexity" evidence="1">
    <location>
        <begin position="1"/>
        <end position="11"/>
    </location>
</feature>
<keyword evidence="3" id="KW-1185">Reference proteome</keyword>
<organism evidence="2 3">
    <name type="scientific">Ophiocordyceps sinensis</name>
    <dbReference type="NCBI Taxonomy" id="72228"/>
    <lineage>
        <taxon>Eukaryota</taxon>
        <taxon>Fungi</taxon>
        <taxon>Dikarya</taxon>
        <taxon>Ascomycota</taxon>
        <taxon>Pezizomycotina</taxon>
        <taxon>Sordariomycetes</taxon>
        <taxon>Hypocreomycetidae</taxon>
        <taxon>Hypocreales</taxon>
        <taxon>Ophiocordycipitaceae</taxon>
        <taxon>Ophiocordyceps</taxon>
    </lineage>
</organism>
<name>A0A8H4PSE2_9HYPO</name>
<comment type="caution">
    <text evidence="2">The sequence shown here is derived from an EMBL/GenBank/DDBJ whole genome shotgun (WGS) entry which is preliminary data.</text>
</comment>
<dbReference type="Proteomes" id="UP000557566">
    <property type="component" value="Unassembled WGS sequence"/>
</dbReference>
<proteinExistence type="predicted"/>
<gene>
    <name evidence="2" type="ORF">G6O67_003735</name>
</gene>
<feature type="compositionally biased region" description="Basic and acidic residues" evidence="1">
    <location>
        <begin position="116"/>
        <end position="126"/>
    </location>
</feature>
<reference evidence="2 3" key="1">
    <citation type="journal article" date="2020" name="Genome Biol. Evol.">
        <title>A new high-quality draft genome assembly of the Chinese cordyceps Ophiocordyceps sinensis.</title>
        <authorList>
            <person name="Shu R."/>
            <person name="Zhang J."/>
            <person name="Meng Q."/>
            <person name="Zhang H."/>
            <person name="Zhou G."/>
            <person name="Li M."/>
            <person name="Wu P."/>
            <person name="Zhao Y."/>
            <person name="Chen C."/>
            <person name="Qin Q."/>
        </authorList>
    </citation>
    <scope>NUCLEOTIDE SEQUENCE [LARGE SCALE GENOMIC DNA]</scope>
    <source>
        <strain evidence="2 3">IOZ07</strain>
    </source>
</reference>
<protein>
    <submittedName>
        <fullName evidence="2">Uncharacterized protein</fullName>
    </submittedName>
</protein>
<feature type="compositionally biased region" description="Polar residues" evidence="1">
    <location>
        <begin position="27"/>
        <end position="37"/>
    </location>
</feature>
<dbReference type="OrthoDB" id="264795at2759"/>
<feature type="region of interest" description="Disordered" evidence="1">
    <location>
        <begin position="1"/>
        <end position="126"/>
    </location>
</feature>
<evidence type="ECO:0000313" key="3">
    <source>
        <dbReference type="Proteomes" id="UP000557566"/>
    </source>
</evidence>
<dbReference type="AlphaFoldDB" id="A0A8H4PSE2"/>